<dbReference type="NCBIfam" id="NF033459">
    <property type="entry name" value="DksA_like"/>
    <property type="match status" value="1"/>
</dbReference>
<dbReference type="GO" id="GO:0008270">
    <property type="term" value="F:zinc ion binding"/>
    <property type="evidence" value="ECO:0007669"/>
    <property type="project" value="UniProtKB-KW"/>
</dbReference>
<dbReference type="SUPFAM" id="SSF57716">
    <property type="entry name" value="Glucocorticoid receptor-like (DNA-binding domain)"/>
    <property type="match status" value="1"/>
</dbReference>
<organism evidence="6 7">
    <name type="scientific">Helicobacter cholecystus</name>
    <dbReference type="NCBI Taxonomy" id="45498"/>
    <lineage>
        <taxon>Bacteria</taxon>
        <taxon>Pseudomonadati</taxon>
        <taxon>Campylobacterota</taxon>
        <taxon>Epsilonproteobacteria</taxon>
        <taxon>Campylobacterales</taxon>
        <taxon>Helicobacteraceae</taxon>
        <taxon>Helicobacter</taxon>
    </lineage>
</organism>
<accession>A0A3D8IYN1</accession>
<dbReference type="PANTHER" id="PTHR33823:SF4">
    <property type="entry name" value="GENERAL STRESS PROTEIN 16O"/>
    <property type="match status" value="1"/>
</dbReference>
<evidence type="ECO:0000313" key="6">
    <source>
        <dbReference type="EMBL" id="RDU70163.1"/>
    </source>
</evidence>
<dbReference type="Gene3D" id="1.20.120.910">
    <property type="entry name" value="DksA, coiled-coil domain"/>
    <property type="match status" value="1"/>
</dbReference>
<dbReference type="EMBL" id="NXLU01000001">
    <property type="protein sequence ID" value="RDU70163.1"/>
    <property type="molecule type" value="Genomic_DNA"/>
</dbReference>
<keyword evidence="2" id="KW-0863">Zinc-finger</keyword>
<dbReference type="PANTHER" id="PTHR33823">
    <property type="entry name" value="RNA POLYMERASE-BINDING TRANSCRIPTION FACTOR DKSA-RELATED"/>
    <property type="match status" value="1"/>
</dbReference>
<evidence type="ECO:0000256" key="1">
    <source>
        <dbReference type="ARBA" id="ARBA00022723"/>
    </source>
</evidence>
<dbReference type="SUPFAM" id="SSF109635">
    <property type="entry name" value="DnaK suppressor protein DksA, alpha-hairpin domain"/>
    <property type="match status" value="1"/>
</dbReference>
<name>A0A3D8IYN1_9HELI</name>
<dbReference type="PROSITE" id="PS51128">
    <property type="entry name" value="ZF_DKSA_2"/>
    <property type="match status" value="1"/>
</dbReference>
<gene>
    <name evidence="6" type="ORF">CQA62_01770</name>
</gene>
<reference evidence="6 7" key="1">
    <citation type="submission" date="2018-04" db="EMBL/GenBank/DDBJ databases">
        <title>Novel Campyloabacter and Helicobacter Species and Strains.</title>
        <authorList>
            <person name="Mannion A.J."/>
            <person name="Shen Z."/>
            <person name="Fox J.G."/>
        </authorList>
    </citation>
    <scope>NUCLEOTIDE SEQUENCE [LARGE SCALE GENOMIC DNA]</scope>
    <source>
        <strain evidence="6 7">ATCC 700242</strain>
    </source>
</reference>
<keyword evidence="3" id="KW-0862">Zinc</keyword>
<keyword evidence="7" id="KW-1185">Reference proteome</keyword>
<evidence type="ECO:0000313" key="7">
    <source>
        <dbReference type="Proteomes" id="UP000257067"/>
    </source>
</evidence>
<dbReference type="InterPro" id="IPR037187">
    <property type="entry name" value="DnaK_N"/>
</dbReference>
<dbReference type="Proteomes" id="UP000257067">
    <property type="component" value="Unassembled WGS sequence"/>
</dbReference>
<evidence type="ECO:0000259" key="5">
    <source>
        <dbReference type="Pfam" id="PF01258"/>
    </source>
</evidence>
<evidence type="ECO:0000256" key="2">
    <source>
        <dbReference type="ARBA" id="ARBA00022771"/>
    </source>
</evidence>
<keyword evidence="1" id="KW-0479">Metal-binding</keyword>
<comment type="caution">
    <text evidence="6">The sequence shown here is derived from an EMBL/GenBank/DDBJ whole genome shotgun (WGS) entry which is preliminary data.</text>
</comment>
<sequence>MNKKILERFKKILEKRKDMILAHINTANHSIAQIREESLIDHADITSATSQEMLNNSLLMQYETELKHIDLSLERIKNKSFGICQMCGDEIDEARLEIKPHARYCIICREIYEKNQK</sequence>
<dbReference type="Pfam" id="PF01258">
    <property type="entry name" value="zf-dskA_traR"/>
    <property type="match status" value="1"/>
</dbReference>
<feature type="zinc finger region" description="dksA C4-type" evidence="4">
    <location>
        <begin position="84"/>
        <end position="108"/>
    </location>
</feature>
<dbReference type="OrthoDB" id="9803742at2"/>
<proteinExistence type="predicted"/>
<dbReference type="RefSeq" id="WP_104724160.1">
    <property type="nucleotide sequence ID" value="NZ_FZNE01000002.1"/>
</dbReference>
<protein>
    <submittedName>
        <fullName evidence="6">RNA polymerase-binding protein DksA</fullName>
    </submittedName>
</protein>
<dbReference type="AlphaFoldDB" id="A0A3D8IYN1"/>
<dbReference type="InterPro" id="IPR000962">
    <property type="entry name" value="Znf_DskA_TraR"/>
</dbReference>
<evidence type="ECO:0000256" key="3">
    <source>
        <dbReference type="ARBA" id="ARBA00022833"/>
    </source>
</evidence>
<feature type="domain" description="Zinc finger DksA/TraR C4-type" evidence="5">
    <location>
        <begin position="80"/>
        <end position="114"/>
    </location>
</feature>
<evidence type="ECO:0000256" key="4">
    <source>
        <dbReference type="PROSITE-ProRule" id="PRU00510"/>
    </source>
</evidence>